<protein>
    <submittedName>
        <fullName evidence="1">Uncharacterized protein</fullName>
    </submittedName>
</protein>
<dbReference type="EMBL" id="GBRH01283488">
    <property type="protein sequence ID" value="JAD14407.1"/>
    <property type="molecule type" value="Transcribed_RNA"/>
</dbReference>
<accession>A0A0A9J6C0</accession>
<organism evidence="1">
    <name type="scientific">Arundo donax</name>
    <name type="common">Giant reed</name>
    <name type="synonym">Donax arundinaceus</name>
    <dbReference type="NCBI Taxonomy" id="35708"/>
    <lineage>
        <taxon>Eukaryota</taxon>
        <taxon>Viridiplantae</taxon>
        <taxon>Streptophyta</taxon>
        <taxon>Embryophyta</taxon>
        <taxon>Tracheophyta</taxon>
        <taxon>Spermatophyta</taxon>
        <taxon>Magnoliopsida</taxon>
        <taxon>Liliopsida</taxon>
        <taxon>Poales</taxon>
        <taxon>Poaceae</taxon>
        <taxon>PACMAD clade</taxon>
        <taxon>Arundinoideae</taxon>
        <taxon>Arundineae</taxon>
        <taxon>Arundo</taxon>
    </lineage>
</organism>
<name>A0A0A9J6C0_ARUDO</name>
<reference evidence="1" key="2">
    <citation type="journal article" date="2015" name="Data Brief">
        <title>Shoot transcriptome of the giant reed, Arundo donax.</title>
        <authorList>
            <person name="Barrero R.A."/>
            <person name="Guerrero F.D."/>
            <person name="Moolhuijzen P."/>
            <person name="Goolsby J.A."/>
            <person name="Tidwell J."/>
            <person name="Bellgard S.E."/>
            <person name="Bellgard M.I."/>
        </authorList>
    </citation>
    <scope>NUCLEOTIDE SEQUENCE</scope>
    <source>
        <tissue evidence="1">Shoot tissue taken approximately 20 cm above the soil surface</tissue>
    </source>
</reference>
<proteinExistence type="predicted"/>
<dbReference type="AlphaFoldDB" id="A0A0A9J6C0"/>
<reference evidence="1" key="1">
    <citation type="submission" date="2014-09" db="EMBL/GenBank/DDBJ databases">
        <authorList>
            <person name="Magalhaes I.L.F."/>
            <person name="Oliveira U."/>
            <person name="Santos F.R."/>
            <person name="Vidigal T.H.D.A."/>
            <person name="Brescovit A.D."/>
            <person name="Santos A.J."/>
        </authorList>
    </citation>
    <scope>NUCLEOTIDE SEQUENCE</scope>
    <source>
        <tissue evidence="1">Shoot tissue taken approximately 20 cm above the soil surface</tissue>
    </source>
</reference>
<evidence type="ECO:0000313" key="1">
    <source>
        <dbReference type="EMBL" id="JAD14407.1"/>
    </source>
</evidence>
<sequence length="52" mass="6129">MMKQSSRLTLRCSEISWCNLVILHESHLWVPESVSHTRHMRVPWAAIDQKVT</sequence>